<dbReference type="Proteomes" id="UP000642571">
    <property type="component" value="Unassembled WGS sequence"/>
</dbReference>
<evidence type="ECO:0000313" key="2">
    <source>
        <dbReference type="EMBL" id="GGD12681.1"/>
    </source>
</evidence>
<reference evidence="3" key="1">
    <citation type="journal article" date="2019" name="Int. J. Syst. Evol. Microbiol.">
        <title>The Global Catalogue of Microorganisms (GCM) 10K type strain sequencing project: providing services to taxonomists for standard genome sequencing and annotation.</title>
        <authorList>
            <consortium name="The Broad Institute Genomics Platform"/>
            <consortium name="The Broad Institute Genome Sequencing Center for Infectious Disease"/>
            <person name="Wu L."/>
            <person name="Ma J."/>
        </authorList>
    </citation>
    <scope>NUCLEOTIDE SEQUENCE [LARGE SCALE GENOMIC DNA]</scope>
    <source>
        <strain evidence="3">CGMCC 1.15353</strain>
    </source>
</reference>
<dbReference type="EMBL" id="BMIN01000007">
    <property type="protein sequence ID" value="GGD12681.1"/>
    <property type="molecule type" value="Genomic_DNA"/>
</dbReference>
<keyword evidence="1" id="KW-0812">Transmembrane</keyword>
<evidence type="ECO:0008006" key="4">
    <source>
        <dbReference type="Google" id="ProtNLM"/>
    </source>
</evidence>
<comment type="caution">
    <text evidence="2">The sequence shown here is derived from an EMBL/GenBank/DDBJ whole genome shotgun (WGS) entry which is preliminary data.</text>
</comment>
<evidence type="ECO:0000256" key="1">
    <source>
        <dbReference type="SAM" id="Phobius"/>
    </source>
</evidence>
<proteinExistence type="predicted"/>
<gene>
    <name evidence="2" type="ORF">GCM10011389_20310</name>
</gene>
<accession>A0ABQ1Q589</accession>
<feature type="transmembrane region" description="Helical" evidence="1">
    <location>
        <begin position="30"/>
        <end position="51"/>
    </location>
</feature>
<keyword evidence="1" id="KW-1133">Transmembrane helix</keyword>
<dbReference type="RefSeq" id="WP_188653364.1">
    <property type="nucleotide sequence ID" value="NZ_BMIN01000007.1"/>
</dbReference>
<feature type="transmembrane region" description="Helical" evidence="1">
    <location>
        <begin position="7"/>
        <end position="24"/>
    </location>
</feature>
<keyword evidence="3" id="KW-1185">Reference proteome</keyword>
<name>A0ABQ1Q589_9BACI</name>
<protein>
    <recommendedName>
        <fullName evidence="4">DUF3953 domain-containing protein</fullName>
    </recommendedName>
</protein>
<organism evidence="2 3">
    <name type="scientific">Pontibacillus salipaludis</name>
    <dbReference type="NCBI Taxonomy" id="1697394"/>
    <lineage>
        <taxon>Bacteria</taxon>
        <taxon>Bacillati</taxon>
        <taxon>Bacillota</taxon>
        <taxon>Bacilli</taxon>
        <taxon>Bacillales</taxon>
        <taxon>Bacillaceae</taxon>
        <taxon>Pontibacillus</taxon>
    </lineage>
</organism>
<feature type="transmembrane region" description="Helical" evidence="1">
    <location>
        <begin position="58"/>
        <end position="74"/>
    </location>
</feature>
<keyword evidence="1" id="KW-0472">Membrane</keyword>
<evidence type="ECO:0000313" key="3">
    <source>
        <dbReference type="Proteomes" id="UP000642571"/>
    </source>
</evidence>
<sequence length="75" mass="8885">MKKSWWIQKGILLIVFIGIGSFYWDDKDAFVLFLLVFLGFGAMIESFYYFSKKKYRDAMIQLIFVALVLFILTIL</sequence>